<sequence length="99" mass="11129">VVFVGHHQSGKSTAAGHILVKFGGLEKRILMRVERETSNRPTSRYAWVLDRSRLERDRSMTLDLKLNRNGGNTDVVLTLIDTPGHRDYLRSTIAGITQA</sequence>
<organism evidence="5">
    <name type="scientific">Volvox carteri f. nagariensis</name>
    <dbReference type="NCBI Taxonomy" id="3068"/>
    <lineage>
        <taxon>Eukaryota</taxon>
        <taxon>Viridiplantae</taxon>
        <taxon>Chlorophyta</taxon>
        <taxon>core chlorophytes</taxon>
        <taxon>Chlorophyceae</taxon>
        <taxon>CS clade</taxon>
        <taxon>Chlamydomonadales</taxon>
        <taxon>Volvocaceae</taxon>
        <taxon>Volvox</taxon>
    </lineage>
</organism>
<dbReference type="eggNOG" id="KOG0052">
    <property type="taxonomic scope" value="Eukaryota"/>
</dbReference>
<dbReference type="GO" id="GO:0005525">
    <property type="term" value="F:GTP binding"/>
    <property type="evidence" value="ECO:0007669"/>
    <property type="project" value="UniProtKB-KW"/>
</dbReference>
<feature type="non-terminal residue" evidence="4">
    <location>
        <position position="1"/>
    </location>
</feature>
<evidence type="ECO:0000259" key="3">
    <source>
        <dbReference type="Pfam" id="PF00009"/>
    </source>
</evidence>
<dbReference type="EMBL" id="GL378363">
    <property type="protein sequence ID" value="EFJ44577.1"/>
    <property type="molecule type" value="Genomic_DNA"/>
</dbReference>
<evidence type="ECO:0000256" key="1">
    <source>
        <dbReference type="ARBA" id="ARBA00022741"/>
    </source>
</evidence>
<evidence type="ECO:0000313" key="5">
    <source>
        <dbReference type="Proteomes" id="UP000001058"/>
    </source>
</evidence>
<dbReference type="GeneID" id="9624425"/>
<accession>D8U6V4</accession>
<dbReference type="Gene3D" id="3.40.50.300">
    <property type="entry name" value="P-loop containing nucleotide triphosphate hydrolases"/>
    <property type="match status" value="1"/>
</dbReference>
<reference evidence="4 5" key="1">
    <citation type="journal article" date="2010" name="Science">
        <title>Genomic analysis of organismal complexity in the multicellular green alga Volvox carteri.</title>
        <authorList>
            <person name="Prochnik S.E."/>
            <person name="Umen J."/>
            <person name="Nedelcu A.M."/>
            <person name="Hallmann A."/>
            <person name="Miller S.M."/>
            <person name="Nishii I."/>
            <person name="Ferris P."/>
            <person name="Kuo A."/>
            <person name="Mitros T."/>
            <person name="Fritz-Laylin L.K."/>
            <person name="Hellsten U."/>
            <person name="Chapman J."/>
            <person name="Simakov O."/>
            <person name="Rensing S.A."/>
            <person name="Terry A."/>
            <person name="Pangilinan J."/>
            <person name="Kapitonov V."/>
            <person name="Jurka J."/>
            <person name="Salamov A."/>
            <person name="Shapiro H."/>
            <person name="Schmutz J."/>
            <person name="Grimwood J."/>
            <person name="Lindquist E."/>
            <person name="Lucas S."/>
            <person name="Grigoriev I.V."/>
            <person name="Schmitt R."/>
            <person name="Kirk D."/>
            <person name="Rokhsar D.S."/>
        </authorList>
    </citation>
    <scope>NUCLEOTIDE SEQUENCE [LARGE SCALE GENOMIC DNA]</scope>
    <source>
        <strain evidence="5">f. Nagariensis / Eve</strain>
    </source>
</reference>
<dbReference type="OrthoDB" id="342024at2759"/>
<evidence type="ECO:0000256" key="2">
    <source>
        <dbReference type="ARBA" id="ARBA00023134"/>
    </source>
</evidence>
<dbReference type="Pfam" id="PF00009">
    <property type="entry name" value="GTP_EFTU"/>
    <property type="match status" value="1"/>
</dbReference>
<dbReference type="InParanoid" id="D8U6V4"/>
<dbReference type="PANTHER" id="PTHR23115">
    <property type="entry name" value="TRANSLATION FACTOR"/>
    <property type="match status" value="1"/>
</dbReference>
<keyword evidence="1" id="KW-0547">Nucleotide-binding</keyword>
<keyword evidence="5" id="KW-1185">Reference proteome</keyword>
<dbReference type="GO" id="GO:0003924">
    <property type="term" value="F:GTPase activity"/>
    <property type="evidence" value="ECO:0007669"/>
    <property type="project" value="InterPro"/>
</dbReference>
<dbReference type="RefSeq" id="XP_002954427.1">
    <property type="nucleotide sequence ID" value="XM_002954381.1"/>
</dbReference>
<dbReference type="InterPro" id="IPR000795">
    <property type="entry name" value="T_Tr_GTP-bd_dom"/>
</dbReference>
<feature type="domain" description="Tr-type G" evidence="3">
    <location>
        <begin position="1"/>
        <end position="98"/>
    </location>
</feature>
<dbReference type="SUPFAM" id="SSF52540">
    <property type="entry name" value="P-loop containing nucleoside triphosphate hydrolases"/>
    <property type="match status" value="1"/>
</dbReference>
<protein>
    <recommendedName>
        <fullName evidence="3">Tr-type G domain-containing protein</fullName>
    </recommendedName>
</protein>
<dbReference type="KEGG" id="vcn:VOLCADRAFT_37858"/>
<proteinExistence type="predicted"/>
<dbReference type="Proteomes" id="UP000001058">
    <property type="component" value="Unassembled WGS sequence"/>
</dbReference>
<gene>
    <name evidence="4" type="ORF">VOLCADRAFT_37858</name>
</gene>
<dbReference type="STRING" id="3068.D8U6V4"/>
<dbReference type="InterPro" id="IPR050100">
    <property type="entry name" value="TRAFAC_GTPase_members"/>
</dbReference>
<feature type="non-terminal residue" evidence="4">
    <location>
        <position position="99"/>
    </location>
</feature>
<keyword evidence="2" id="KW-0342">GTP-binding</keyword>
<name>D8U6V4_VOLCA</name>
<dbReference type="InterPro" id="IPR027417">
    <property type="entry name" value="P-loop_NTPase"/>
</dbReference>
<dbReference type="AlphaFoldDB" id="D8U6V4"/>
<evidence type="ECO:0000313" key="4">
    <source>
        <dbReference type="EMBL" id="EFJ44577.1"/>
    </source>
</evidence>